<dbReference type="InterPro" id="IPR036046">
    <property type="entry name" value="Acylphosphatase-like_dom_sf"/>
</dbReference>
<dbReference type="PANTHER" id="PTHR47268:SF4">
    <property type="entry name" value="ACYLPHOSPHATASE"/>
    <property type="match status" value="1"/>
</dbReference>
<feature type="domain" description="Acylphosphatase-like" evidence="8">
    <location>
        <begin position="3"/>
        <end position="89"/>
    </location>
</feature>
<sequence length="93" mass="10315">MRRSRIVVSGTVQGVFFRDSCRRTAREHGVCGWVRNLPDGRVEAVFEGTEEDVARLVTWARRGPAAAVVEEVAVHPEEPEGLTGFDVRPAPRT</sequence>
<dbReference type="InterPro" id="IPR017968">
    <property type="entry name" value="Acylphosphatase_CS"/>
</dbReference>
<protein>
    <recommendedName>
        <fullName evidence="3 5">Acylphosphatase</fullName>
        <ecNumber evidence="2 5">3.6.1.7</ecNumber>
    </recommendedName>
</protein>
<dbReference type="InterPro" id="IPR001792">
    <property type="entry name" value="Acylphosphatase-like_dom"/>
</dbReference>
<keyword evidence="5 6" id="KW-0378">Hydrolase</keyword>
<dbReference type="PANTHER" id="PTHR47268">
    <property type="entry name" value="ACYLPHOSPHATASE"/>
    <property type="match status" value="1"/>
</dbReference>
<dbReference type="RefSeq" id="WP_344260615.1">
    <property type="nucleotide sequence ID" value="NZ_BAAAMJ010000016.1"/>
</dbReference>
<evidence type="ECO:0000256" key="1">
    <source>
        <dbReference type="ARBA" id="ARBA00005614"/>
    </source>
</evidence>
<evidence type="ECO:0000256" key="7">
    <source>
        <dbReference type="RuleBase" id="RU004168"/>
    </source>
</evidence>
<dbReference type="SUPFAM" id="SSF54975">
    <property type="entry name" value="Acylphosphatase/BLUF domain-like"/>
    <property type="match status" value="1"/>
</dbReference>
<dbReference type="Proteomes" id="UP001501303">
    <property type="component" value="Unassembled WGS sequence"/>
</dbReference>
<dbReference type="InterPro" id="IPR020456">
    <property type="entry name" value="Acylphosphatase"/>
</dbReference>
<evidence type="ECO:0000259" key="8">
    <source>
        <dbReference type="PROSITE" id="PS51160"/>
    </source>
</evidence>
<feature type="active site" evidence="5">
    <location>
        <position position="18"/>
    </location>
</feature>
<proteinExistence type="inferred from homology"/>
<evidence type="ECO:0000313" key="10">
    <source>
        <dbReference type="Proteomes" id="UP001501303"/>
    </source>
</evidence>
<evidence type="ECO:0000256" key="4">
    <source>
        <dbReference type="ARBA" id="ARBA00047645"/>
    </source>
</evidence>
<comment type="similarity">
    <text evidence="1 7">Belongs to the acylphosphatase family.</text>
</comment>
<dbReference type="EMBL" id="BAAAMJ010000016">
    <property type="protein sequence ID" value="GAA1910250.1"/>
    <property type="molecule type" value="Genomic_DNA"/>
</dbReference>
<feature type="active site" evidence="5">
    <location>
        <position position="36"/>
    </location>
</feature>
<evidence type="ECO:0000256" key="2">
    <source>
        <dbReference type="ARBA" id="ARBA00012150"/>
    </source>
</evidence>
<keyword evidence="10" id="KW-1185">Reference proteome</keyword>
<evidence type="ECO:0000313" key="9">
    <source>
        <dbReference type="EMBL" id="GAA1910250.1"/>
    </source>
</evidence>
<dbReference type="Gene3D" id="3.30.70.100">
    <property type="match status" value="1"/>
</dbReference>
<dbReference type="PROSITE" id="PS00150">
    <property type="entry name" value="ACYLPHOSPHATASE_1"/>
    <property type="match status" value="1"/>
</dbReference>
<comment type="caution">
    <text evidence="9">The sequence shown here is derived from an EMBL/GenBank/DDBJ whole genome shotgun (WGS) entry which is preliminary data.</text>
</comment>
<evidence type="ECO:0000256" key="5">
    <source>
        <dbReference type="PROSITE-ProRule" id="PRU00520"/>
    </source>
</evidence>
<accession>A0ABN2P587</accession>
<dbReference type="PROSITE" id="PS51160">
    <property type="entry name" value="ACYLPHOSPHATASE_3"/>
    <property type="match status" value="1"/>
</dbReference>
<name>A0ABN2P587_9ACTN</name>
<reference evidence="9 10" key="1">
    <citation type="journal article" date="2019" name="Int. J. Syst. Evol. Microbiol.">
        <title>The Global Catalogue of Microorganisms (GCM) 10K type strain sequencing project: providing services to taxonomists for standard genome sequencing and annotation.</title>
        <authorList>
            <consortium name="The Broad Institute Genomics Platform"/>
            <consortium name="The Broad Institute Genome Sequencing Center for Infectious Disease"/>
            <person name="Wu L."/>
            <person name="Ma J."/>
        </authorList>
    </citation>
    <scope>NUCLEOTIDE SEQUENCE [LARGE SCALE GENOMIC DNA]</scope>
    <source>
        <strain evidence="9 10">JCM 13581</strain>
    </source>
</reference>
<dbReference type="EC" id="3.6.1.7" evidence="2 5"/>
<dbReference type="Pfam" id="PF00708">
    <property type="entry name" value="Acylphosphatase"/>
    <property type="match status" value="1"/>
</dbReference>
<evidence type="ECO:0000256" key="3">
    <source>
        <dbReference type="ARBA" id="ARBA00015991"/>
    </source>
</evidence>
<gene>
    <name evidence="9" type="ORF">GCM10009716_20150</name>
</gene>
<evidence type="ECO:0000256" key="6">
    <source>
        <dbReference type="RuleBase" id="RU000553"/>
    </source>
</evidence>
<comment type="catalytic activity">
    <reaction evidence="4 5 6">
        <text>an acyl phosphate + H2O = a carboxylate + phosphate + H(+)</text>
        <dbReference type="Rhea" id="RHEA:14965"/>
        <dbReference type="ChEBI" id="CHEBI:15377"/>
        <dbReference type="ChEBI" id="CHEBI:15378"/>
        <dbReference type="ChEBI" id="CHEBI:29067"/>
        <dbReference type="ChEBI" id="CHEBI:43474"/>
        <dbReference type="ChEBI" id="CHEBI:59918"/>
        <dbReference type="EC" id="3.6.1.7"/>
    </reaction>
</comment>
<organism evidence="9 10">
    <name type="scientific">Streptomyces sodiiphilus</name>
    <dbReference type="NCBI Taxonomy" id="226217"/>
    <lineage>
        <taxon>Bacteria</taxon>
        <taxon>Bacillati</taxon>
        <taxon>Actinomycetota</taxon>
        <taxon>Actinomycetes</taxon>
        <taxon>Kitasatosporales</taxon>
        <taxon>Streptomycetaceae</taxon>
        <taxon>Streptomyces</taxon>
    </lineage>
</organism>
<dbReference type="PROSITE" id="PS00151">
    <property type="entry name" value="ACYLPHOSPHATASE_2"/>
    <property type="match status" value="1"/>
</dbReference>